<evidence type="ECO:0008006" key="3">
    <source>
        <dbReference type="Google" id="ProtNLM"/>
    </source>
</evidence>
<evidence type="ECO:0000313" key="1">
    <source>
        <dbReference type="EMBL" id="QJA58075.1"/>
    </source>
</evidence>
<sequence>MAKAKMTIEISDWLGGWSWCAEIASEWRLVSKRNYATRHGAILAARRFAAMFKDPPEVVVKSD</sequence>
<reference evidence="2" key="1">
    <citation type="submission" date="2020-03" db="EMBL/GenBank/DDBJ databases">
        <title>The deep terrestrial virosphere.</title>
        <authorList>
            <person name="Holmfeldt K."/>
            <person name="Nilsson E."/>
            <person name="Simone D."/>
            <person name="Lopez-Fernandez M."/>
            <person name="Wu X."/>
            <person name="de Brujin I."/>
            <person name="Lundin D."/>
            <person name="Andersson A."/>
            <person name="Bertilsson S."/>
            <person name="Dopson M."/>
        </authorList>
    </citation>
    <scope>NUCLEOTIDE SEQUENCE</scope>
    <source>
        <strain evidence="2">MM415A00911</strain>
        <strain evidence="1">MM415B01504</strain>
    </source>
</reference>
<name>A0A6M3KCQ6_9ZZZZ</name>
<organism evidence="2">
    <name type="scientific">viral metagenome</name>
    <dbReference type="NCBI Taxonomy" id="1070528"/>
    <lineage>
        <taxon>unclassified sequences</taxon>
        <taxon>metagenomes</taxon>
        <taxon>organismal metagenomes</taxon>
    </lineage>
</organism>
<dbReference type="EMBL" id="MT142378">
    <property type="protein sequence ID" value="QJA79365.1"/>
    <property type="molecule type" value="Genomic_DNA"/>
</dbReference>
<accession>A0A6M3KCQ6</accession>
<dbReference type="EMBL" id="MT141307">
    <property type="protein sequence ID" value="QJA58075.1"/>
    <property type="molecule type" value="Genomic_DNA"/>
</dbReference>
<evidence type="ECO:0000313" key="2">
    <source>
        <dbReference type="EMBL" id="QJA79365.1"/>
    </source>
</evidence>
<gene>
    <name evidence="2" type="ORF">MM415A00911_0007</name>
    <name evidence="1" type="ORF">MM415B01504_0007</name>
</gene>
<protein>
    <recommendedName>
        <fullName evidence="3">DUF1508 domain-containing protein</fullName>
    </recommendedName>
</protein>
<proteinExistence type="predicted"/>
<dbReference type="AlphaFoldDB" id="A0A6M3KCQ6"/>